<keyword evidence="3" id="KW-1185">Reference proteome</keyword>
<reference evidence="3" key="1">
    <citation type="submission" date="2016-10" db="EMBL/GenBank/DDBJ databases">
        <authorList>
            <person name="Varghese N."/>
            <person name="Submissions S."/>
        </authorList>
    </citation>
    <scope>NUCLEOTIDE SEQUENCE [LARGE SCALE GENOMIC DNA]</scope>
    <source>
        <strain evidence="3">FP5</strain>
    </source>
</reference>
<organism evidence="2 3">
    <name type="scientific">Halobacillus alkaliphilus</name>
    <dbReference type="NCBI Taxonomy" id="396056"/>
    <lineage>
        <taxon>Bacteria</taxon>
        <taxon>Bacillati</taxon>
        <taxon>Bacillota</taxon>
        <taxon>Bacilli</taxon>
        <taxon>Bacillales</taxon>
        <taxon>Bacillaceae</taxon>
        <taxon>Halobacillus</taxon>
    </lineage>
</organism>
<proteinExistence type="predicted"/>
<dbReference type="SUPFAM" id="SSF51658">
    <property type="entry name" value="Xylose isomerase-like"/>
    <property type="match status" value="1"/>
</dbReference>
<dbReference type="RefSeq" id="WP_089749002.1">
    <property type="nucleotide sequence ID" value="NZ_FOOG01000001.1"/>
</dbReference>
<gene>
    <name evidence="2" type="ORF">SAMN05216353_10159</name>
</gene>
<dbReference type="Proteomes" id="UP000198897">
    <property type="component" value="Unassembled WGS sequence"/>
</dbReference>
<name>A0A1I2JJ99_9BACI</name>
<dbReference type="Gene3D" id="3.20.20.150">
    <property type="entry name" value="Divalent-metal-dependent TIM barrel enzymes"/>
    <property type="match status" value="1"/>
</dbReference>
<dbReference type="EMBL" id="FOOG01000001">
    <property type="protein sequence ID" value="SFF52906.1"/>
    <property type="molecule type" value="Genomic_DNA"/>
</dbReference>
<evidence type="ECO:0000313" key="3">
    <source>
        <dbReference type="Proteomes" id="UP000198897"/>
    </source>
</evidence>
<dbReference type="InterPro" id="IPR036237">
    <property type="entry name" value="Xyl_isomerase-like_sf"/>
</dbReference>
<evidence type="ECO:0000259" key="1">
    <source>
        <dbReference type="Pfam" id="PF01261"/>
    </source>
</evidence>
<dbReference type="InterPro" id="IPR013022">
    <property type="entry name" value="Xyl_isomerase-like_TIM-brl"/>
</dbReference>
<sequence length="271" mass="31356">MESKLGMSGSTILSDPVQFDQLFKSGIDHIEIGEFPDEASFYRFLNMARRNQVSFGIHSPLIRGNSKYDLIEHVSVDPLDARINFEKEVALAASVGAEYILVHFPYFKGPVSSNPRTKIEEGLRYLSELQKKYKISIVCEPKLGHNRSSAGIHYLHQFPKEVWGTYQLSLCIDMGDYRMAADDKWKEYIVPLLPYTTVVHVHNVSFLDEKYYWVPIHPELNSKEGHFDMKSMIEILAEEKGRYFILEHTPHSRPTESYVVEGMEWLHKLIE</sequence>
<dbReference type="AlphaFoldDB" id="A0A1I2JJ99"/>
<dbReference type="OrthoDB" id="2471096at2"/>
<dbReference type="GO" id="GO:0016853">
    <property type="term" value="F:isomerase activity"/>
    <property type="evidence" value="ECO:0007669"/>
    <property type="project" value="UniProtKB-KW"/>
</dbReference>
<keyword evidence="2" id="KW-0413">Isomerase</keyword>
<protein>
    <submittedName>
        <fullName evidence="2">Sugar phosphate isomerase/epimerase</fullName>
    </submittedName>
</protein>
<feature type="domain" description="Xylose isomerase-like TIM barrel" evidence="1">
    <location>
        <begin position="20"/>
        <end position="268"/>
    </location>
</feature>
<accession>A0A1I2JJ99</accession>
<dbReference type="Pfam" id="PF01261">
    <property type="entry name" value="AP_endonuc_2"/>
    <property type="match status" value="1"/>
</dbReference>
<evidence type="ECO:0000313" key="2">
    <source>
        <dbReference type="EMBL" id="SFF52906.1"/>
    </source>
</evidence>